<sequence length="419" mass="45781">MNKNNGIKILAGSVVFAVILILINSRQNTPINDNTPNLNNFNEAITSQFNDNIRDVSARLLETEKKLEQMQKENKSLQKQLKQPSAEISHSFKDELQVLKDQLTSLTEHQTKSYPMQESKTSVSGQIKDLDSLLDKAPPESKLLTEFNSSPKEKAPSKTPFYTIPAGSDFSKVNLLSALIGEVPVEGKLMQPLFPFTAIVSRGNLMTANGMQLPEEITGMKISGYAIGVGSFLDNISCVRAYVTSALFVFEDGHFVSVGQEQMKNSAELVNNDSIGYLTTQFGNPCIKGQYVTNAPSVLAAFMAAGGIQGAGTALSKWQMSYQAEGGSAITTPTGELAHFAAGGATSEGTQKITDWLEKRTQGSFDMVFVPASIRTHLGFIPNQLSLHFSQTIAIDKENHGRVLDYGYHQQKNFDNALR</sequence>
<dbReference type="AlphaFoldDB" id="A0A378I7Q6"/>
<keyword evidence="1" id="KW-0175">Coiled coil</keyword>
<dbReference type="OrthoDB" id="7061550at2"/>
<evidence type="ECO:0000313" key="3">
    <source>
        <dbReference type="Proteomes" id="UP000254968"/>
    </source>
</evidence>
<accession>A0A378I7Q6</accession>
<dbReference type="RefSeq" id="WP_115302181.1">
    <property type="nucleotide sequence ID" value="NZ_CAAAHO010000001.1"/>
</dbReference>
<dbReference type="InterPro" id="IPR021207">
    <property type="entry name" value="Integr_conj_element_PFL4705"/>
</dbReference>
<feature type="coiled-coil region" evidence="1">
    <location>
        <begin position="53"/>
        <end position="87"/>
    </location>
</feature>
<organism evidence="2 3">
    <name type="scientific">Legionella beliardensis</name>
    <dbReference type="NCBI Taxonomy" id="91822"/>
    <lineage>
        <taxon>Bacteria</taxon>
        <taxon>Pseudomonadati</taxon>
        <taxon>Pseudomonadota</taxon>
        <taxon>Gammaproteobacteria</taxon>
        <taxon>Legionellales</taxon>
        <taxon>Legionellaceae</taxon>
        <taxon>Legionella</taxon>
    </lineage>
</organism>
<dbReference type="NCBIfam" id="TIGR03752">
    <property type="entry name" value="conj_TIGR03752"/>
    <property type="match status" value="1"/>
</dbReference>
<gene>
    <name evidence="2" type="ORF">NCTC13315_00964</name>
</gene>
<proteinExistence type="predicted"/>
<evidence type="ECO:0000256" key="1">
    <source>
        <dbReference type="SAM" id="Coils"/>
    </source>
</evidence>
<dbReference type="EMBL" id="UGNV01000001">
    <property type="protein sequence ID" value="STX28434.1"/>
    <property type="molecule type" value="Genomic_DNA"/>
</dbReference>
<dbReference type="Proteomes" id="UP000254968">
    <property type="component" value="Unassembled WGS sequence"/>
</dbReference>
<protein>
    <submittedName>
        <fullName evidence="2">Exported membrane protein</fullName>
    </submittedName>
</protein>
<reference evidence="2 3" key="1">
    <citation type="submission" date="2018-06" db="EMBL/GenBank/DDBJ databases">
        <authorList>
            <consortium name="Pathogen Informatics"/>
            <person name="Doyle S."/>
        </authorList>
    </citation>
    <scope>NUCLEOTIDE SEQUENCE [LARGE SCALE GENOMIC DNA]</scope>
    <source>
        <strain evidence="2 3">NCTC13315</strain>
    </source>
</reference>
<evidence type="ECO:0000313" key="2">
    <source>
        <dbReference type="EMBL" id="STX28434.1"/>
    </source>
</evidence>
<name>A0A378I7Q6_9GAMM</name>
<keyword evidence="3" id="KW-1185">Reference proteome</keyword>